<evidence type="ECO:0000256" key="2">
    <source>
        <dbReference type="PIRSR" id="PIRSR033579-3"/>
    </source>
</evidence>
<dbReference type="InterPro" id="IPR010388">
    <property type="entry name" value="Anaerobic_Co-chelatase"/>
</dbReference>
<dbReference type="Gene3D" id="3.40.50.1400">
    <property type="match status" value="2"/>
</dbReference>
<keyword evidence="3" id="KW-0456">Lyase</keyword>
<dbReference type="RefSeq" id="WP_013506290.1">
    <property type="nucleotide sequence ID" value="NC_014836.1"/>
</dbReference>
<keyword evidence="4" id="KW-1185">Reference proteome</keyword>
<keyword evidence="2" id="KW-0170">Cobalt</keyword>
<reference evidence="3 4" key="1">
    <citation type="submission" date="2010-12" db="EMBL/GenBank/DDBJ databases">
        <title>Complete sequence of Desulfurispirillum indicum S5.</title>
        <authorList>
            <consortium name="US DOE Joint Genome Institute"/>
            <person name="Lucas S."/>
            <person name="Copeland A."/>
            <person name="Lapidus A."/>
            <person name="Cheng J.-F."/>
            <person name="Goodwin L."/>
            <person name="Pitluck S."/>
            <person name="Chertkov O."/>
            <person name="Held B."/>
            <person name="Detter J.C."/>
            <person name="Han C."/>
            <person name="Tapia R."/>
            <person name="Land M."/>
            <person name="Hauser L."/>
            <person name="Kyrpides N."/>
            <person name="Ivanova N."/>
            <person name="Mikhailova N."/>
            <person name="Haggblom M."/>
            <person name="Rauschenbach I."/>
            <person name="Bini E."/>
            <person name="Woyke T."/>
        </authorList>
    </citation>
    <scope>NUCLEOTIDE SEQUENCE [LARGE SCALE GENOMIC DNA]</scope>
    <source>
        <strain evidence="4">ATCC BAA-1389 / DSM 22839 / S5</strain>
    </source>
</reference>
<dbReference type="KEGG" id="din:Selin_1680"/>
<name>E6W0R5_DESIS</name>
<feature type="binding site" evidence="2">
    <location>
        <position position="242"/>
    </location>
    <ligand>
        <name>Co(2+)</name>
        <dbReference type="ChEBI" id="CHEBI:48828"/>
    </ligand>
</feature>
<dbReference type="GO" id="GO:0019251">
    <property type="term" value="P:anaerobic cobalamin biosynthetic process"/>
    <property type="evidence" value="ECO:0007669"/>
    <property type="project" value="InterPro"/>
</dbReference>
<evidence type="ECO:0000256" key="1">
    <source>
        <dbReference type="PIRSR" id="PIRSR033579-1"/>
    </source>
</evidence>
<sequence length="303" mass="33165">MKHPESVPQSAIVLAAFGTTYPATLEPILAMLRDIEQRYPGIPVRLAFTSNFIRRKWHERAADAAYRRDHPNIPQQIFAVKNVLGAMADLQHEGCRNIVVQPVLIVDGEEYRDLVACVEALGAIRAHKPHLQPFAKVAIGKPLLGSFHHREQLDALVAALKPDIDAARAAGAALVYMGHGNEHMAQGAYYELEILLRRQYGIPVCIGLVEGLPDFETVQEKLVAAGARSVLLKPLMYVAGDHARNDMAGDEEDSWLTMLQGDGYTVTTVLEGLGQNPAVRRIFLDCLEQAAQEAGIALEGTHG</sequence>
<dbReference type="SUPFAM" id="SSF53800">
    <property type="entry name" value="Chelatase"/>
    <property type="match status" value="1"/>
</dbReference>
<dbReference type="InParanoid" id="E6W0R5"/>
<dbReference type="GO" id="GO:0016852">
    <property type="term" value="F:sirohydrochlorin cobaltochelatase activity"/>
    <property type="evidence" value="ECO:0007669"/>
    <property type="project" value="UniProtKB-EC"/>
</dbReference>
<keyword evidence="2" id="KW-0479">Metal-binding</keyword>
<dbReference type="PIRSF" id="PIRSF033579">
    <property type="entry name" value="Anaer_Co_chel"/>
    <property type="match status" value="1"/>
</dbReference>
<evidence type="ECO:0000313" key="4">
    <source>
        <dbReference type="Proteomes" id="UP000002572"/>
    </source>
</evidence>
<dbReference type="Proteomes" id="UP000002572">
    <property type="component" value="Chromosome"/>
</dbReference>
<feature type="active site" description="Proton acceptor" evidence="1">
    <location>
        <position position="179"/>
    </location>
</feature>
<organism evidence="3 4">
    <name type="scientific">Desulfurispirillum indicum (strain ATCC BAA-1389 / DSM 22839 / S5)</name>
    <dbReference type="NCBI Taxonomy" id="653733"/>
    <lineage>
        <taxon>Bacteria</taxon>
        <taxon>Pseudomonadati</taxon>
        <taxon>Chrysiogenota</taxon>
        <taxon>Chrysiogenia</taxon>
        <taxon>Chrysiogenales</taxon>
        <taxon>Chrysiogenaceae</taxon>
        <taxon>Desulfurispirillum</taxon>
    </lineage>
</organism>
<feature type="binding site" evidence="2">
    <location>
        <position position="179"/>
    </location>
    <ligand>
        <name>Co(2+)</name>
        <dbReference type="ChEBI" id="CHEBI:48828"/>
    </ligand>
</feature>
<dbReference type="HOGENOM" id="CLU_036584_1_1_0"/>
<dbReference type="EMBL" id="CP002432">
    <property type="protein sequence ID" value="ADU66410.1"/>
    <property type="molecule type" value="Genomic_DNA"/>
</dbReference>
<dbReference type="EC" id="4.99.1.3" evidence="3"/>
<dbReference type="eggNOG" id="COG4822">
    <property type="taxonomic scope" value="Bacteria"/>
</dbReference>
<dbReference type="STRING" id="653733.Selin_1680"/>
<accession>E6W0R5</accession>
<dbReference type="GO" id="GO:0046872">
    <property type="term" value="F:metal ion binding"/>
    <property type="evidence" value="ECO:0007669"/>
    <property type="project" value="UniProtKB-KW"/>
</dbReference>
<dbReference type="Pfam" id="PF06180">
    <property type="entry name" value="CbiK"/>
    <property type="match status" value="1"/>
</dbReference>
<evidence type="ECO:0000313" key="3">
    <source>
        <dbReference type="EMBL" id="ADU66410.1"/>
    </source>
</evidence>
<protein>
    <submittedName>
        <fullName evidence="3">Sirohydrochlorin cobaltochelatase</fullName>
        <ecNumber evidence="3">4.99.1.3</ecNumber>
    </submittedName>
</protein>
<feature type="binding site" evidence="2">
    <location>
        <position position="210"/>
    </location>
    <ligand>
        <name>Co(2+)</name>
        <dbReference type="ChEBI" id="CHEBI:48828"/>
    </ligand>
</feature>
<proteinExistence type="predicted"/>
<dbReference type="AlphaFoldDB" id="E6W0R5"/>
<dbReference type="OrthoDB" id="9770331at2"/>
<gene>
    <name evidence="3" type="ordered locus">Selin_1680</name>
</gene>
<dbReference type="CDD" id="cd03413">
    <property type="entry name" value="CbiK_C"/>
    <property type="match status" value="1"/>
</dbReference>